<dbReference type="OrthoDB" id="9394130at2759"/>
<dbReference type="STRING" id="372326.A0A1V4J5U8"/>
<dbReference type="AlphaFoldDB" id="A0A1V4J5U8"/>
<feature type="region of interest" description="Disordered" evidence="1">
    <location>
        <begin position="1"/>
        <end position="47"/>
    </location>
</feature>
<proteinExistence type="predicted"/>
<evidence type="ECO:0000256" key="1">
    <source>
        <dbReference type="SAM" id="MobiDB-lite"/>
    </source>
</evidence>
<evidence type="ECO:0000313" key="2">
    <source>
        <dbReference type="EMBL" id="OPJ67375.1"/>
    </source>
</evidence>
<protein>
    <submittedName>
        <fullName evidence="2">Uncharacterized protein</fullName>
    </submittedName>
</protein>
<gene>
    <name evidence="2" type="ORF">AV530_011660</name>
</gene>
<feature type="compositionally biased region" description="Basic and acidic residues" evidence="1">
    <location>
        <begin position="1"/>
        <end position="36"/>
    </location>
</feature>
<reference evidence="2 3" key="1">
    <citation type="submission" date="2016-02" db="EMBL/GenBank/DDBJ databases">
        <title>Band-tailed pigeon sequencing and assembly.</title>
        <authorList>
            <person name="Soares A.E."/>
            <person name="Novak B.J."/>
            <person name="Rice E.S."/>
            <person name="O'Connell B."/>
            <person name="Chang D."/>
            <person name="Weber S."/>
            <person name="Shapiro B."/>
        </authorList>
    </citation>
    <scope>NUCLEOTIDE SEQUENCE [LARGE SCALE GENOMIC DNA]</scope>
    <source>
        <strain evidence="2">BTP2013</strain>
        <tissue evidence="2">Blood</tissue>
    </source>
</reference>
<dbReference type="EMBL" id="LSYS01009165">
    <property type="protein sequence ID" value="OPJ67375.1"/>
    <property type="molecule type" value="Genomic_DNA"/>
</dbReference>
<organism evidence="2 3">
    <name type="scientific">Patagioenas fasciata monilis</name>
    <dbReference type="NCBI Taxonomy" id="372326"/>
    <lineage>
        <taxon>Eukaryota</taxon>
        <taxon>Metazoa</taxon>
        <taxon>Chordata</taxon>
        <taxon>Craniata</taxon>
        <taxon>Vertebrata</taxon>
        <taxon>Euteleostomi</taxon>
        <taxon>Archelosauria</taxon>
        <taxon>Archosauria</taxon>
        <taxon>Dinosauria</taxon>
        <taxon>Saurischia</taxon>
        <taxon>Theropoda</taxon>
        <taxon>Coelurosauria</taxon>
        <taxon>Aves</taxon>
        <taxon>Neognathae</taxon>
        <taxon>Neoaves</taxon>
        <taxon>Columbimorphae</taxon>
        <taxon>Columbiformes</taxon>
        <taxon>Columbidae</taxon>
        <taxon>Patagioenas</taxon>
    </lineage>
</organism>
<accession>A0A1V4J5U8</accession>
<keyword evidence="3" id="KW-1185">Reference proteome</keyword>
<sequence length="240" mass="26531">MDPEDGDIRRDSNENSVDEVEKAKDVSLPLKTEKYTGQHGRKPPSAVRTIRWTEHELSCLQDKFSRKPGETETEYIWRVSLTGGDRILLSNDEAGGFWGPGVFLNGGPDGDQSPTSRVAYWAGGVDPREREEPVIIRIRGLSELSEGVQKAACIQAMYEKGQQGIPVAAPDNGKMDNPAPPDGLRYLRTGWYKAAAGIGLWLESIFGKRVTPVQSWQAILEVILQLATLMYSAHDSTEAF</sequence>
<evidence type="ECO:0000313" key="3">
    <source>
        <dbReference type="Proteomes" id="UP000190648"/>
    </source>
</evidence>
<dbReference type="Proteomes" id="UP000190648">
    <property type="component" value="Unassembled WGS sequence"/>
</dbReference>
<name>A0A1V4J5U8_PATFA</name>
<comment type="caution">
    <text evidence="2">The sequence shown here is derived from an EMBL/GenBank/DDBJ whole genome shotgun (WGS) entry which is preliminary data.</text>
</comment>